<evidence type="ECO:0000313" key="2">
    <source>
        <dbReference type="Proteomes" id="UP000324222"/>
    </source>
</evidence>
<comment type="caution">
    <text evidence="1">The sequence shown here is derived from an EMBL/GenBank/DDBJ whole genome shotgun (WGS) entry which is preliminary data.</text>
</comment>
<gene>
    <name evidence="1" type="ORF">E2C01_017188</name>
</gene>
<name>A0A5B7DT36_PORTR</name>
<protein>
    <submittedName>
        <fullName evidence="1">Uncharacterized protein</fullName>
    </submittedName>
</protein>
<evidence type="ECO:0000313" key="1">
    <source>
        <dbReference type="EMBL" id="MPC24116.1"/>
    </source>
</evidence>
<dbReference type="AlphaFoldDB" id="A0A5B7DT36"/>
<dbReference type="EMBL" id="VSRR010001290">
    <property type="protein sequence ID" value="MPC24116.1"/>
    <property type="molecule type" value="Genomic_DNA"/>
</dbReference>
<proteinExistence type="predicted"/>
<organism evidence="1 2">
    <name type="scientific">Portunus trituberculatus</name>
    <name type="common">Swimming crab</name>
    <name type="synonym">Neptunus trituberculatus</name>
    <dbReference type="NCBI Taxonomy" id="210409"/>
    <lineage>
        <taxon>Eukaryota</taxon>
        <taxon>Metazoa</taxon>
        <taxon>Ecdysozoa</taxon>
        <taxon>Arthropoda</taxon>
        <taxon>Crustacea</taxon>
        <taxon>Multicrustacea</taxon>
        <taxon>Malacostraca</taxon>
        <taxon>Eumalacostraca</taxon>
        <taxon>Eucarida</taxon>
        <taxon>Decapoda</taxon>
        <taxon>Pleocyemata</taxon>
        <taxon>Brachyura</taxon>
        <taxon>Eubrachyura</taxon>
        <taxon>Portunoidea</taxon>
        <taxon>Portunidae</taxon>
        <taxon>Portuninae</taxon>
        <taxon>Portunus</taxon>
    </lineage>
</organism>
<dbReference type="Proteomes" id="UP000324222">
    <property type="component" value="Unassembled WGS sequence"/>
</dbReference>
<sequence>MLDSVAKLNLFPRLSDYFHLPTTTEIRDSCARENVFIGDICGLVRIWLKTERKIWASERLVRRCRKGDLSTTVITH</sequence>
<keyword evidence="2" id="KW-1185">Reference proteome</keyword>
<accession>A0A5B7DT36</accession>
<reference evidence="1 2" key="1">
    <citation type="submission" date="2019-05" db="EMBL/GenBank/DDBJ databases">
        <title>Another draft genome of Portunus trituberculatus and its Hox gene families provides insights of decapod evolution.</title>
        <authorList>
            <person name="Jeong J.-H."/>
            <person name="Song I."/>
            <person name="Kim S."/>
            <person name="Choi T."/>
            <person name="Kim D."/>
            <person name="Ryu S."/>
            <person name="Kim W."/>
        </authorList>
    </citation>
    <scope>NUCLEOTIDE SEQUENCE [LARGE SCALE GENOMIC DNA]</scope>
    <source>
        <tissue evidence="1">Muscle</tissue>
    </source>
</reference>